<keyword evidence="2" id="KW-0378">Hydrolase</keyword>
<name>A0A9D4ZP69_ADICA</name>
<comment type="caution">
    <text evidence="4">The sequence shown here is derived from an EMBL/GenBank/DDBJ whole genome shotgun (WGS) entry which is preliminary data.</text>
</comment>
<dbReference type="OrthoDB" id="408373at2759"/>
<evidence type="ECO:0000259" key="3">
    <source>
        <dbReference type="Pfam" id="PF00561"/>
    </source>
</evidence>
<dbReference type="InterPro" id="IPR029058">
    <property type="entry name" value="AB_hydrolase_fold"/>
</dbReference>
<dbReference type="FunFam" id="3.40.50.1820:FF:000042">
    <property type="entry name" value="probable strigolactone esterase DAD2"/>
    <property type="match status" value="1"/>
</dbReference>
<evidence type="ECO:0000313" key="5">
    <source>
        <dbReference type="Proteomes" id="UP000886520"/>
    </source>
</evidence>
<feature type="domain" description="AB hydrolase-1" evidence="3">
    <location>
        <begin position="27"/>
        <end position="270"/>
    </location>
</feature>
<organism evidence="4 5">
    <name type="scientific">Adiantum capillus-veneris</name>
    <name type="common">Maidenhair fern</name>
    <dbReference type="NCBI Taxonomy" id="13818"/>
    <lineage>
        <taxon>Eukaryota</taxon>
        <taxon>Viridiplantae</taxon>
        <taxon>Streptophyta</taxon>
        <taxon>Embryophyta</taxon>
        <taxon>Tracheophyta</taxon>
        <taxon>Polypodiopsida</taxon>
        <taxon>Polypodiidae</taxon>
        <taxon>Polypodiales</taxon>
        <taxon>Pteridineae</taxon>
        <taxon>Pteridaceae</taxon>
        <taxon>Vittarioideae</taxon>
        <taxon>Adiantum</taxon>
    </lineage>
</organism>
<sequence>MLPVAGDELLEALNVRVMGDEEAQLTLVLAHGFGCTQTVWEDVLPTLLNHPIQGGIRTIIFDWPGAASTELTPQPAFYPAFSHILLSILQHLHVSSCIYVGHSMAAMIGCIAALQQPDLFDKLILVGASPRYLNTEAYYGGFEQEELDQLYGAMANDFHGWAAGFARAVVGADADKEAVAKFEAMLSGMQPEVALGMAKSIFQSDYRGVLEDLADKLHNENIDGMKVVVLQTRKDGAVPPAVSDYLKLHLGSKARVEVLQVEGHVPHLSAPHLFTSALLNNILD</sequence>
<dbReference type="PANTHER" id="PTHR43039">
    <property type="entry name" value="ESTERASE-RELATED"/>
    <property type="match status" value="1"/>
</dbReference>
<proteinExistence type="inferred from homology"/>
<dbReference type="Pfam" id="PF00561">
    <property type="entry name" value="Abhydrolase_1"/>
    <property type="match status" value="1"/>
</dbReference>
<dbReference type="InterPro" id="IPR000073">
    <property type="entry name" value="AB_hydrolase_1"/>
</dbReference>
<dbReference type="Gene3D" id="3.40.50.1820">
    <property type="entry name" value="alpha/beta hydrolase"/>
    <property type="match status" value="1"/>
</dbReference>
<reference evidence="4" key="1">
    <citation type="submission" date="2021-01" db="EMBL/GenBank/DDBJ databases">
        <title>Adiantum capillus-veneris genome.</title>
        <authorList>
            <person name="Fang Y."/>
            <person name="Liao Q."/>
        </authorList>
    </citation>
    <scope>NUCLEOTIDE SEQUENCE</scope>
    <source>
        <strain evidence="4">H3</strain>
        <tissue evidence="4">Leaf</tissue>
    </source>
</reference>
<evidence type="ECO:0000313" key="4">
    <source>
        <dbReference type="EMBL" id="KAI5082689.1"/>
    </source>
</evidence>
<dbReference type="AlphaFoldDB" id="A0A9D4ZP69"/>
<comment type="similarity">
    <text evidence="1">Belongs to the AB hydrolase superfamily.</text>
</comment>
<accession>A0A9D4ZP69</accession>
<protein>
    <recommendedName>
        <fullName evidence="3">AB hydrolase-1 domain-containing protein</fullName>
    </recommendedName>
</protein>
<keyword evidence="5" id="KW-1185">Reference proteome</keyword>
<evidence type="ECO:0000256" key="2">
    <source>
        <dbReference type="ARBA" id="ARBA00022801"/>
    </source>
</evidence>
<evidence type="ECO:0000256" key="1">
    <source>
        <dbReference type="ARBA" id="ARBA00008645"/>
    </source>
</evidence>
<dbReference type="Proteomes" id="UP000886520">
    <property type="component" value="Chromosome 3"/>
</dbReference>
<dbReference type="GO" id="GO:0016787">
    <property type="term" value="F:hydrolase activity"/>
    <property type="evidence" value="ECO:0007669"/>
    <property type="project" value="UniProtKB-KW"/>
</dbReference>
<dbReference type="EMBL" id="JABFUD020000002">
    <property type="protein sequence ID" value="KAI5082689.1"/>
    <property type="molecule type" value="Genomic_DNA"/>
</dbReference>
<gene>
    <name evidence="4" type="ORF">GOP47_0002432</name>
</gene>
<dbReference type="SUPFAM" id="SSF53474">
    <property type="entry name" value="alpha/beta-Hydrolases"/>
    <property type="match status" value="1"/>
</dbReference>